<organism evidence="2 3">
    <name type="scientific">Carboxylicivirga linearis</name>
    <dbReference type="NCBI Taxonomy" id="1628157"/>
    <lineage>
        <taxon>Bacteria</taxon>
        <taxon>Pseudomonadati</taxon>
        <taxon>Bacteroidota</taxon>
        <taxon>Bacteroidia</taxon>
        <taxon>Marinilabiliales</taxon>
        <taxon>Marinilabiliaceae</taxon>
        <taxon>Carboxylicivirga</taxon>
    </lineage>
</organism>
<keyword evidence="1" id="KW-1133">Transmembrane helix</keyword>
<name>A0ABS5JW67_9BACT</name>
<feature type="transmembrane region" description="Helical" evidence="1">
    <location>
        <begin position="130"/>
        <end position="154"/>
    </location>
</feature>
<feature type="transmembrane region" description="Helical" evidence="1">
    <location>
        <begin position="166"/>
        <end position="189"/>
    </location>
</feature>
<evidence type="ECO:0000256" key="1">
    <source>
        <dbReference type="SAM" id="Phobius"/>
    </source>
</evidence>
<gene>
    <name evidence="2" type="ORF">KEM10_12710</name>
</gene>
<dbReference type="Proteomes" id="UP000708576">
    <property type="component" value="Unassembled WGS sequence"/>
</dbReference>
<evidence type="ECO:0000313" key="2">
    <source>
        <dbReference type="EMBL" id="MBS2099145.1"/>
    </source>
</evidence>
<evidence type="ECO:0000313" key="3">
    <source>
        <dbReference type="Proteomes" id="UP000708576"/>
    </source>
</evidence>
<keyword evidence="1" id="KW-0812">Transmembrane</keyword>
<sequence>MENTLYYTLSTIAQVEVALLAVLGVFIFYKQQKITDIQIGQGIASMEGHKEDVASWYNKKKLGINPTLIESISMRLQDAIHRKNVYGIEKELLIKTIEEVENNRSERFSYANHIYSLFSLTNRFKKRFSLMSMVIIFLCFLSITVSITTLSMIYVIQETPYVKSILLLNVLIFLVSIVSSMGLLVFAFYSKLPFEVHKYKRILELRKKLNNDLRRHKSLH</sequence>
<reference evidence="2 3" key="1">
    <citation type="journal article" date="2015" name="Int. J. Syst. Evol. Microbiol.">
        <title>Carboxylicivirga linearis sp. nov., isolated from a sea cucumber culture pond.</title>
        <authorList>
            <person name="Wang F.Q."/>
            <person name="Zhou Y.X."/>
            <person name="Lin X.Z."/>
            <person name="Chen G.J."/>
            <person name="Du Z.J."/>
        </authorList>
    </citation>
    <scope>NUCLEOTIDE SEQUENCE [LARGE SCALE GENOMIC DNA]</scope>
    <source>
        <strain evidence="2 3">FB218</strain>
    </source>
</reference>
<comment type="caution">
    <text evidence="2">The sequence shown here is derived from an EMBL/GenBank/DDBJ whole genome shotgun (WGS) entry which is preliminary data.</text>
</comment>
<proteinExistence type="predicted"/>
<keyword evidence="3" id="KW-1185">Reference proteome</keyword>
<keyword evidence="1" id="KW-0472">Membrane</keyword>
<evidence type="ECO:0008006" key="4">
    <source>
        <dbReference type="Google" id="ProtNLM"/>
    </source>
</evidence>
<dbReference type="EMBL" id="JAGUCO010000008">
    <property type="protein sequence ID" value="MBS2099145.1"/>
    <property type="molecule type" value="Genomic_DNA"/>
</dbReference>
<dbReference type="RefSeq" id="WP_212216388.1">
    <property type="nucleotide sequence ID" value="NZ_JAGUCO010000008.1"/>
</dbReference>
<accession>A0ABS5JW67</accession>
<protein>
    <recommendedName>
        <fullName evidence="4">DUF4239 domain-containing protein</fullName>
    </recommendedName>
</protein>
<feature type="transmembrane region" description="Helical" evidence="1">
    <location>
        <begin position="6"/>
        <end position="29"/>
    </location>
</feature>